<comment type="function">
    <text evidence="1 7">Binds directly to 16S ribosomal RNA.</text>
</comment>
<dbReference type="NCBIfam" id="TIGR00029">
    <property type="entry name" value="S20"/>
    <property type="match status" value="1"/>
</dbReference>
<reference evidence="9 10" key="1">
    <citation type="submission" date="2023-07" db="EMBL/GenBank/DDBJ databases">
        <authorList>
            <person name="Lian W.-H."/>
        </authorList>
    </citation>
    <scope>NUCLEOTIDE SEQUENCE [LARGE SCALE GENOMIC DNA]</scope>
    <source>
        <strain evidence="9 10">SYSU DXS3180</strain>
    </source>
</reference>
<evidence type="ECO:0000256" key="7">
    <source>
        <dbReference type="HAMAP-Rule" id="MF_00500"/>
    </source>
</evidence>
<keyword evidence="2 7" id="KW-0699">rRNA-binding</keyword>
<evidence type="ECO:0000256" key="1">
    <source>
        <dbReference type="ARBA" id="ARBA00003134"/>
    </source>
</evidence>
<evidence type="ECO:0000256" key="6">
    <source>
        <dbReference type="ARBA" id="ARBA00035136"/>
    </source>
</evidence>
<keyword evidence="4 7" id="KW-0689">Ribosomal protein</keyword>
<dbReference type="InterPro" id="IPR036510">
    <property type="entry name" value="Ribosomal_bS20_sf"/>
</dbReference>
<accession>A0ABV3ZCH5</accession>
<protein>
    <recommendedName>
        <fullName evidence="6 7">Small ribosomal subunit protein bS20</fullName>
    </recommendedName>
</protein>
<dbReference type="Pfam" id="PF01649">
    <property type="entry name" value="Ribosomal_S20p"/>
    <property type="match status" value="1"/>
</dbReference>
<keyword evidence="10" id="KW-1185">Reference proteome</keyword>
<evidence type="ECO:0000256" key="3">
    <source>
        <dbReference type="ARBA" id="ARBA00022884"/>
    </source>
</evidence>
<evidence type="ECO:0000313" key="9">
    <source>
        <dbReference type="EMBL" id="MEX6687582.1"/>
    </source>
</evidence>
<dbReference type="RefSeq" id="WP_369328987.1">
    <property type="nucleotide sequence ID" value="NZ_JAULBC010000002.1"/>
</dbReference>
<proteinExistence type="inferred from homology"/>
<dbReference type="EMBL" id="JAULBC010000002">
    <property type="protein sequence ID" value="MEX6687582.1"/>
    <property type="molecule type" value="Genomic_DNA"/>
</dbReference>
<dbReference type="HAMAP" id="MF_00500">
    <property type="entry name" value="Ribosomal_bS20"/>
    <property type="match status" value="1"/>
</dbReference>
<evidence type="ECO:0000256" key="2">
    <source>
        <dbReference type="ARBA" id="ARBA00022730"/>
    </source>
</evidence>
<evidence type="ECO:0000256" key="4">
    <source>
        <dbReference type="ARBA" id="ARBA00022980"/>
    </source>
</evidence>
<gene>
    <name evidence="7 9" type="primary">rpsT</name>
    <name evidence="9" type="ORF">QTN47_08775</name>
</gene>
<dbReference type="Proteomes" id="UP001560573">
    <property type="component" value="Unassembled WGS sequence"/>
</dbReference>
<keyword evidence="5 7" id="KW-0687">Ribonucleoprotein</keyword>
<dbReference type="SUPFAM" id="SSF46992">
    <property type="entry name" value="Ribosomal protein S20"/>
    <property type="match status" value="1"/>
</dbReference>
<evidence type="ECO:0000313" key="10">
    <source>
        <dbReference type="Proteomes" id="UP001560573"/>
    </source>
</evidence>
<dbReference type="InterPro" id="IPR002583">
    <property type="entry name" value="Ribosomal_bS20"/>
</dbReference>
<name>A0ABV3ZCH5_9BACT</name>
<evidence type="ECO:0000256" key="5">
    <source>
        <dbReference type="ARBA" id="ARBA00023274"/>
    </source>
</evidence>
<keyword evidence="3 7" id="KW-0694">RNA-binding</keyword>
<dbReference type="Gene3D" id="1.20.58.110">
    <property type="entry name" value="Ribosomal protein S20"/>
    <property type="match status" value="1"/>
</dbReference>
<dbReference type="GO" id="GO:0005840">
    <property type="term" value="C:ribosome"/>
    <property type="evidence" value="ECO:0007669"/>
    <property type="project" value="UniProtKB-KW"/>
</dbReference>
<evidence type="ECO:0000256" key="8">
    <source>
        <dbReference type="SAM" id="MobiDB-lite"/>
    </source>
</evidence>
<comment type="similarity">
    <text evidence="7">Belongs to the bacterial ribosomal protein bS20 family.</text>
</comment>
<sequence>MANHKATKKDVRQAAKRRDRNRYYGKTTRNAVRDLKALKEEKAYDEKLPSVIAMIDKLAKRGVIHKNKASNLKSKLSRKTESAVTATA</sequence>
<comment type="caution">
    <text evidence="9">The sequence shown here is derived from an EMBL/GenBank/DDBJ whole genome shotgun (WGS) entry which is preliminary data.</text>
</comment>
<feature type="region of interest" description="Disordered" evidence="8">
    <location>
        <begin position="1"/>
        <end position="23"/>
    </location>
</feature>
<organism evidence="9 10">
    <name type="scientific">Danxiaibacter flavus</name>
    <dbReference type="NCBI Taxonomy" id="3049108"/>
    <lineage>
        <taxon>Bacteria</taxon>
        <taxon>Pseudomonadati</taxon>
        <taxon>Bacteroidota</taxon>
        <taxon>Chitinophagia</taxon>
        <taxon>Chitinophagales</taxon>
        <taxon>Chitinophagaceae</taxon>
        <taxon>Danxiaibacter</taxon>
    </lineage>
</organism>